<accession>A0A0K9PWW8</accession>
<dbReference type="EMBL" id="LFYR01000620">
    <property type="protein sequence ID" value="KMZ72690.1"/>
    <property type="molecule type" value="Genomic_DNA"/>
</dbReference>
<dbReference type="Proteomes" id="UP000036987">
    <property type="component" value="Unassembled WGS sequence"/>
</dbReference>
<keyword evidence="5" id="KW-0175">Coiled coil</keyword>
<dbReference type="AlphaFoldDB" id="A0A0K9PWW8"/>
<organism evidence="8 9">
    <name type="scientific">Zostera marina</name>
    <name type="common">Eelgrass</name>
    <dbReference type="NCBI Taxonomy" id="29655"/>
    <lineage>
        <taxon>Eukaryota</taxon>
        <taxon>Viridiplantae</taxon>
        <taxon>Streptophyta</taxon>
        <taxon>Embryophyta</taxon>
        <taxon>Tracheophyta</taxon>
        <taxon>Spermatophyta</taxon>
        <taxon>Magnoliopsida</taxon>
        <taxon>Liliopsida</taxon>
        <taxon>Zosteraceae</taxon>
        <taxon>Zostera</taxon>
    </lineage>
</organism>
<dbReference type="PANTHER" id="PTHR47968">
    <property type="entry name" value="CENTROMERE PROTEIN E"/>
    <property type="match status" value="1"/>
</dbReference>
<feature type="domain" description="Kinesin motor" evidence="7">
    <location>
        <begin position="31"/>
        <end position="352"/>
    </location>
</feature>
<feature type="coiled-coil region" evidence="5">
    <location>
        <begin position="396"/>
        <end position="430"/>
    </location>
</feature>
<dbReference type="SMART" id="SM00129">
    <property type="entry name" value="KISc"/>
    <property type="match status" value="1"/>
</dbReference>
<dbReference type="Gene3D" id="3.40.850.10">
    <property type="entry name" value="Kinesin motor domain"/>
    <property type="match status" value="1"/>
</dbReference>
<dbReference type="GO" id="GO:0003777">
    <property type="term" value="F:microtubule motor activity"/>
    <property type="evidence" value="ECO:0007669"/>
    <property type="project" value="InterPro"/>
</dbReference>
<comment type="caution">
    <text evidence="8">The sequence shown here is derived from an EMBL/GenBank/DDBJ whole genome shotgun (WGS) entry which is preliminary data.</text>
</comment>
<dbReference type="InterPro" id="IPR001752">
    <property type="entry name" value="Kinesin_motor_dom"/>
</dbReference>
<name>A0A0K9PWW8_ZOSMR</name>
<keyword evidence="9" id="KW-1185">Reference proteome</keyword>
<gene>
    <name evidence="8" type="ORF">ZOSMA_15G00280</name>
</gene>
<evidence type="ECO:0000313" key="8">
    <source>
        <dbReference type="EMBL" id="KMZ72690.1"/>
    </source>
</evidence>
<dbReference type="Pfam" id="PF00225">
    <property type="entry name" value="Kinesin"/>
    <property type="match status" value="1"/>
</dbReference>
<evidence type="ECO:0000259" key="7">
    <source>
        <dbReference type="PROSITE" id="PS50067"/>
    </source>
</evidence>
<evidence type="ECO:0000256" key="3">
    <source>
        <dbReference type="ARBA" id="ARBA00023175"/>
    </source>
</evidence>
<dbReference type="InterPro" id="IPR036961">
    <property type="entry name" value="Kinesin_motor_dom_sf"/>
</dbReference>
<dbReference type="STRING" id="29655.A0A0K9PWW8"/>
<evidence type="ECO:0000313" key="9">
    <source>
        <dbReference type="Proteomes" id="UP000036987"/>
    </source>
</evidence>
<keyword evidence="2" id="KW-0493">Microtubule</keyword>
<dbReference type="OrthoDB" id="3176171at2759"/>
<evidence type="ECO:0000256" key="2">
    <source>
        <dbReference type="ARBA" id="ARBA00022701"/>
    </source>
</evidence>
<dbReference type="InterPro" id="IPR027640">
    <property type="entry name" value="Kinesin-like_fam"/>
</dbReference>
<dbReference type="GO" id="GO:0008017">
    <property type="term" value="F:microtubule binding"/>
    <property type="evidence" value="ECO:0007669"/>
    <property type="project" value="InterPro"/>
</dbReference>
<dbReference type="GO" id="GO:0005874">
    <property type="term" value="C:microtubule"/>
    <property type="evidence" value="ECO:0007669"/>
    <property type="project" value="UniProtKB-KW"/>
</dbReference>
<evidence type="ECO:0000256" key="5">
    <source>
        <dbReference type="SAM" id="Coils"/>
    </source>
</evidence>
<dbReference type="InterPro" id="IPR021881">
    <property type="entry name" value="NACK_C"/>
</dbReference>
<protein>
    <submittedName>
        <fullName evidence="8">Kinesin-like protein NACK2</fullName>
    </submittedName>
</protein>
<dbReference type="PROSITE" id="PS50067">
    <property type="entry name" value="KINESIN_MOTOR_2"/>
    <property type="match status" value="1"/>
</dbReference>
<feature type="binding site" evidence="4">
    <location>
        <begin position="117"/>
        <end position="124"/>
    </location>
    <ligand>
        <name>ATP</name>
        <dbReference type="ChEBI" id="CHEBI:30616"/>
    </ligand>
</feature>
<comment type="similarity">
    <text evidence="1">Belongs to the TRAFAC class myosin-kinesin ATPase superfamily. Kinesin family. KIN-7 subfamily.</text>
</comment>
<evidence type="ECO:0000256" key="4">
    <source>
        <dbReference type="PROSITE-ProRule" id="PRU00283"/>
    </source>
</evidence>
<dbReference type="InterPro" id="IPR027417">
    <property type="entry name" value="P-loop_NTPase"/>
</dbReference>
<sequence length="748" mass="85050">MAITATSHSTRSSKIPRAPLSTQGGDSKEENIFVIVRIRPLSKKEIAHKDTVTWTCVDDRTISYNSSSQECSSSPSSYTFDKVFGPTSQTDIVYEQGTKAVALSALAGINATIFAYGQTSSGKTYTLRGIIESSVCDIYKHIQNSPERIFTIKISALEIYNETVRDLLKPNSAPLRLLDDPEKGTVIEKLEEETAKDSQHLKYLIAFCDAQRQVGETSMNDASSRSHQIIRLTVESRLLEASDCLKSCAACLNFVDLAGSERTFQTNAESVRLKEGCYINRSLLALTSVIRKLSMGKGGGHIPYRDSKLTRILQISLGGNARTAIICTMSPALTHVEQSRNTLSFATRAKEVTNNAQVNMVTSDKQLVKYLQKKVARLKAELHTSRSTRSLSKELLKDNECKIKKLEMEMEKLKHERDFVRSKLKTLQMKLNETDCNTNTCNSPSSIANFFSFNEVSSINKDLGFRTANSTRNAHRQIRQTSTVPLMLVCEIQKLNELPQEKIEEEANRTLEVLYKEDVSCPKIGNQNSAKIRNMHGLRHLKEVKCGDVSVIKRSPHVWQSIFKEQKQQIIHLWDVCYISIIHRTQFYLLFNGDPSDQIYIEVELRRLTWLQKYFADIGKEECPSHLGEELTMFLSSSIRSLECERIFLSKQMNSEFTEVDRDILYYKWKIPINAKQRRFKLACKLWTDPNDSLHIEESAQLVAELTGFCKSGGYMLREMFELNFAFPPSHKKPWILGWNHIANLLRN</sequence>
<dbReference type="Pfam" id="PF11995">
    <property type="entry name" value="DUF3490"/>
    <property type="match status" value="1"/>
</dbReference>
<dbReference type="SUPFAM" id="SSF52540">
    <property type="entry name" value="P-loop containing nucleoside triphosphate hydrolases"/>
    <property type="match status" value="1"/>
</dbReference>
<dbReference type="GO" id="GO:0007018">
    <property type="term" value="P:microtubule-based movement"/>
    <property type="evidence" value="ECO:0007669"/>
    <property type="project" value="InterPro"/>
</dbReference>
<keyword evidence="4" id="KW-0547">Nucleotide-binding</keyword>
<dbReference type="GO" id="GO:0005524">
    <property type="term" value="F:ATP binding"/>
    <property type="evidence" value="ECO:0007669"/>
    <property type="project" value="UniProtKB-UniRule"/>
</dbReference>
<reference evidence="9" key="1">
    <citation type="journal article" date="2016" name="Nature">
        <title>The genome of the seagrass Zostera marina reveals angiosperm adaptation to the sea.</title>
        <authorList>
            <person name="Olsen J.L."/>
            <person name="Rouze P."/>
            <person name="Verhelst B."/>
            <person name="Lin Y.-C."/>
            <person name="Bayer T."/>
            <person name="Collen J."/>
            <person name="Dattolo E."/>
            <person name="De Paoli E."/>
            <person name="Dittami S."/>
            <person name="Maumus F."/>
            <person name="Michel G."/>
            <person name="Kersting A."/>
            <person name="Lauritano C."/>
            <person name="Lohaus R."/>
            <person name="Toepel M."/>
            <person name="Tonon T."/>
            <person name="Vanneste K."/>
            <person name="Amirebrahimi M."/>
            <person name="Brakel J."/>
            <person name="Bostroem C."/>
            <person name="Chovatia M."/>
            <person name="Grimwood J."/>
            <person name="Jenkins J.W."/>
            <person name="Jueterbock A."/>
            <person name="Mraz A."/>
            <person name="Stam W.T."/>
            <person name="Tice H."/>
            <person name="Bornberg-Bauer E."/>
            <person name="Green P.J."/>
            <person name="Pearson G.A."/>
            <person name="Procaccini G."/>
            <person name="Duarte C.M."/>
            <person name="Schmutz J."/>
            <person name="Reusch T.B.H."/>
            <person name="Van de Peer Y."/>
        </authorList>
    </citation>
    <scope>NUCLEOTIDE SEQUENCE [LARGE SCALE GENOMIC DNA]</scope>
    <source>
        <strain evidence="9">cv. Finnish</strain>
    </source>
</reference>
<proteinExistence type="inferred from homology"/>
<dbReference type="PRINTS" id="PR00380">
    <property type="entry name" value="KINESINHEAVY"/>
</dbReference>
<feature type="compositionally biased region" description="Polar residues" evidence="6">
    <location>
        <begin position="1"/>
        <end position="13"/>
    </location>
</feature>
<dbReference type="PANTHER" id="PTHR47968:SF23">
    <property type="entry name" value="KINESIN-LIKE PROTEIN KIN-7A"/>
    <property type="match status" value="1"/>
</dbReference>
<keyword evidence="4" id="KW-0067">ATP-binding</keyword>
<evidence type="ECO:0000256" key="1">
    <source>
        <dbReference type="ARBA" id="ARBA00007310"/>
    </source>
</evidence>
<feature type="region of interest" description="Disordered" evidence="6">
    <location>
        <begin position="1"/>
        <end position="25"/>
    </location>
</feature>
<dbReference type="CDD" id="cd01374">
    <property type="entry name" value="KISc_CENP_E"/>
    <property type="match status" value="1"/>
</dbReference>
<evidence type="ECO:0000256" key="6">
    <source>
        <dbReference type="SAM" id="MobiDB-lite"/>
    </source>
</evidence>
<keyword evidence="3 4" id="KW-0505">Motor protein</keyword>